<evidence type="ECO:0000313" key="3">
    <source>
        <dbReference type="Proteomes" id="UP000054018"/>
    </source>
</evidence>
<feature type="domain" description="BTB" evidence="1">
    <location>
        <begin position="15"/>
        <end position="89"/>
    </location>
</feature>
<dbReference type="PROSITE" id="PS50097">
    <property type="entry name" value="BTB"/>
    <property type="match status" value="1"/>
</dbReference>
<reference evidence="3" key="2">
    <citation type="submission" date="2015-01" db="EMBL/GenBank/DDBJ databases">
        <title>Evolutionary Origins and Diversification of the Mycorrhizal Mutualists.</title>
        <authorList>
            <consortium name="DOE Joint Genome Institute"/>
            <consortium name="Mycorrhizal Genomics Consortium"/>
            <person name="Kohler A."/>
            <person name="Kuo A."/>
            <person name="Nagy L.G."/>
            <person name="Floudas D."/>
            <person name="Copeland A."/>
            <person name="Barry K.W."/>
            <person name="Cichocki N."/>
            <person name="Veneault-Fourrey C."/>
            <person name="LaButti K."/>
            <person name="Lindquist E.A."/>
            <person name="Lipzen A."/>
            <person name="Lundell T."/>
            <person name="Morin E."/>
            <person name="Murat C."/>
            <person name="Riley R."/>
            <person name="Ohm R."/>
            <person name="Sun H."/>
            <person name="Tunlid A."/>
            <person name="Henrissat B."/>
            <person name="Grigoriev I.V."/>
            <person name="Hibbett D.S."/>
            <person name="Martin F."/>
        </authorList>
    </citation>
    <scope>NUCLEOTIDE SEQUENCE [LARGE SCALE GENOMIC DNA]</scope>
    <source>
        <strain evidence="3">441</strain>
    </source>
</reference>
<dbReference type="SMART" id="SM00225">
    <property type="entry name" value="BTB"/>
    <property type="match status" value="1"/>
</dbReference>
<sequence length="304" mass="35752">MADKPDQRHHAFYFADGTLIFRAQNVLFKVHKRILADKSLTFETMFYANEHAGIRPLRQDRGSTDDKPILVPEQISDTAFELFLSVCYDKWRPDSSQVGESVVVELLELSRMYESQDVRKYAIKLLSFTDWYTVKPIDLASIALKYQIKHIFCRAFRQLIPLRINDIEDSEFELLDFPVWRSLFRLRERLDIHRRIVACEPPRLVHSVGCEDHQRCHDDWRQLWWNGMGRFLLDGRNPQSFDDAILQFQGLSYGAMSPECWRKMIKCVKEGKAFLHEDDLVDRAVQGLADFIIREPISDYTPFS</sequence>
<dbReference type="CDD" id="cd18186">
    <property type="entry name" value="BTB_POZ_ZBTB_KLHL-like"/>
    <property type="match status" value="1"/>
</dbReference>
<dbReference type="Gene3D" id="3.30.710.10">
    <property type="entry name" value="Potassium Channel Kv1.1, Chain A"/>
    <property type="match status" value="1"/>
</dbReference>
<evidence type="ECO:0000313" key="2">
    <source>
        <dbReference type="EMBL" id="KIK26385.1"/>
    </source>
</evidence>
<dbReference type="InterPro" id="IPR000210">
    <property type="entry name" value="BTB/POZ_dom"/>
</dbReference>
<dbReference type="Proteomes" id="UP000054018">
    <property type="component" value="Unassembled WGS sequence"/>
</dbReference>
<dbReference type="AlphaFoldDB" id="A0A0C9YN13"/>
<protein>
    <recommendedName>
        <fullName evidence="1">BTB domain-containing protein</fullName>
    </recommendedName>
</protein>
<proteinExistence type="predicted"/>
<dbReference type="SUPFAM" id="SSF54695">
    <property type="entry name" value="POZ domain"/>
    <property type="match status" value="1"/>
</dbReference>
<dbReference type="HOGENOM" id="CLU_047592_4_0_1"/>
<gene>
    <name evidence="2" type="ORF">PISMIDRAFT_676215</name>
</gene>
<dbReference type="Pfam" id="PF00651">
    <property type="entry name" value="BTB"/>
    <property type="match status" value="1"/>
</dbReference>
<dbReference type="OrthoDB" id="2687485at2759"/>
<keyword evidence="3" id="KW-1185">Reference proteome</keyword>
<evidence type="ECO:0000259" key="1">
    <source>
        <dbReference type="PROSITE" id="PS50097"/>
    </source>
</evidence>
<accession>A0A0C9YN13</accession>
<name>A0A0C9YN13_9AGAM</name>
<dbReference type="EMBL" id="KN833702">
    <property type="protein sequence ID" value="KIK26385.1"/>
    <property type="molecule type" value="Genomic_DNA"/>
</dbReference>
<organism evidence="2 3">
    <name type="scientific">Pisolithus microcarpus 441</name>
    <dbReference type="NCBI Taxonomy" id="765257"/>
    <lineage>
        <taxon>Eukaryota</taxon>
        <taxon>Fungi</taxon>
        <taxon>Dikarya</taxon>
        <taxon>Basidiomycota</taxon>
        <taxon>Agaricomycotina</taxon>
        <taxon>Agaricomycetes</taxon>
        <taxon>Agaricomycetidae</taxon>
        <taxon>Boletales</taxon>
        <taxon>Sclerodermatineae</taxon>
        <taxon>Pisolithaceae</taxon>
        <taxon>Pisolithus</taxon>
    </lineage>
</organism>
<dbReference type="InterPro" id="IPR011333">
    <property type="entry name" value="SKP1/BTB/POZ_sf"/>
</dbReference>
<reference evidence="2 3" key="1">
    <citation type="submission" date="2014-04" db="EMBL/GenBank/DDBJ databases">
        <authorList>
            <consortium name="DOE Joint Genome Institute"/>
            <person name="Kuo A."/>
            <person name="Kohler A."/>
            <person name="Costa M.D."/>
            <person name="Nagy L.G."/>
            <person name="Floudas D."/>
            <person name="Copeland A."/>
            <person name="Barry K.W."/>
            <person name="Cichocki N."/>
            <person name="Veneault-Fourrey C."/>
            <person name="LaButti K."/>
            <person name="Lindquist E.A."/>
            <person name="Lipzen A."/>
            <person name="Lundell T."/>
            <person name="Morin E."/>
            <person name="Murat C."/>
            <person name="Sun H."/>
            <person name="Tunlid A."/>
            <person name="Henrissat B."/>
            <person name="Grigoriev I.V."/>
            <person name="Hibbett D.S."/>
            <person name="Martin F."/>
            <person name="Nordberg H.P."/>
            <person name="Cantor M.N."/>
            <person name="Hua S.X."/>
        </authorList>
    </citation>
    <scope>NUCLEOTIDE SEQUENCE [LARGE SCALE GENOMIC DNA]</scope>
    <source>
        <strain evidence="2 3">441</strain>
    </source>
</reference>